<keyword evidence="1" id="KW-0812">Transmembrane</keyword>
<reference evidence="2 3" key="1">
    <citation type="journal article" date="2015" name="Sci. Rep.">
        <title>The power of single molecule real-time sequencing technology in the de novo assembly of a eukaryotic genome.</title>
        <authorList>
            <person name="Sakai H."/>
            <person name="Naito K."/>
            <person name="Ogiso-Tanaka E."/>
            <person name="Takahashi Y."/>
            <person name="Iseki K."/>
            <person name="Muto C."/>
            <person name="Satou K."/>
            <person name="Teruya K."/>
            <person name="Shiroma A."/>
            <person name="Shimoji M."/>
            <person name="Hirano T."/>
            <person name="Itoh T."/>
            <person name="Kaga A."/>
            <person name="Tomooka N."/>
        </authorList>
    </citation>
    <scope>NUCLEOTIDE SEQUENCE [LARGE SCALE GENOMIC DNA]</scope>
    <source>
        <strain evidence="3">cv. Shumari</strain>
    </source>
</reference>
<organism evidence="2 3">
    <name type="scientific">Vigna angularis var. angularis</name>
    <dbReference type="NCBI Taxonomy" id="157739"/>
    <lineage>
        <taxon>Eukaryota</taxon>
        <taxon>Viridiplantae</taxon>
        <taxon>Streptophyta</taxon>
        <taxon>Embryophyta</taxon>
        <taxon>Tracheophyta</taxon>
        <taxon>Spermatophyta</taxon>
        <taxon>Magnoliopsida</taxon>
        <taxon>eudicotyledons</taxon>
        <taxon>Gunneridae</taxon>
        <taxon>Pentapetalae</taxon>
        <taxon>rosids</taxon>
        <taxon>fabids</taxon>
        <taxon>Fabales</taxon>
        <taxon>Fabaceae</taxon>
        <taxon>Papilionoideae</taxon>
        <taxon>50 kb inversion clade</taxon>
        <taxon>NPAAA clade</taxon>
        <taxon>indigoferoid/millettioid clade</taxon>
        <taxon>Phaseoleae</taxon>
        <taxon>Vigna</taxon>
    </lineage>
</organism>
<sequence length="197" mass="22141">MSRCPPLCPFPPKWPFFLLLKAHISSKVISFFIFYLFIFFLLQGHVWTRHTSILISTSKNHGSLSQTMDLHCCRIFGSFCYVAVAHSGPGTSLLAFSIFGTNSCGNAFATSSVSPGTCGRHSSWLACGRAVICSARVFHHCRHRHRYHARQLLLRLSPYALLLLQCHDVFLHVLAAVQHSSIIKIPFMCSSPPSFWM</sequence>
<dbReference type="AlphaFoldDB" id="A0A0S3RK28"/>
<dbReference type="EMBL" id="AP015036">
    <property type="protein sequence ID" value="BAT80953.1"/>
    <property type="molecule type" value="Genomic_DNA"/>
</dbReference>
<feature type="transmembrane region" description="Helical" evidence="1">
    <location>
        <begin position="20"/>
        <end position="42"/>
    </location>
</feature>
<evidence type="ECO:0000313" key="3">
    <source>
        <dbReference type="Proteomes" id="UP000291084"/>
    </source>
</evidence>
<keyword evidence="1" id="KW-1133">Transmembrane helix</keyword>
<accession>A0A0S3RK28</accession>
<proteinExistence type="predicted"/>
<dbReference type="Proteomes" id="UP000291084">
    <property type="component" value="Chromosome 3"/>
</dbReference>
<name>A0A0S3RK28_PHAAN</name>
<evidence type="ECO:0000256" key="1">
    <source>
        <dbReference type="SAM" id="Phobius"/>
    </source>
</evidence>
<gene>
    <name evidence="2" type="primary">Vigan.03G058300</name>
    <name evidence="2" type="ORF">VIGAN_03058300</name>
</gene>
<evidence type="ECO:0000313" key="2">
    <source>
        <dbReference type="EMBL" id="BAT80953.1"/>
    </source>
</evidence>
<keyword evidence="3" id="KW-1185">Reference proteome</keyword>
<keyword evidence="1" id="KW-0472">Membrane</keyword>
<protein>
    <submittedName>
        <fullName evidence="2">Uncharacterized protein</fullName>
    </submittedName>
</protein>